<evidence type="ECO:0000256" key="2">
    <source>
        <dbReference type="ARBA" id="ARBA00022448"/>
    </source>
</evidence>
<keyword evidence="5 11" id="KW-0479">Metal-binding</keyword>
<dbReference type="InterPro" id="IPR036909">
    <property type="entry name" value="Cyt_c-like_dom_sf"/>
</dbReference>
<reference evidence="15 16" key="1">
    <citation type="journal article" date="2017" name="Int. J. Syst. Evol. Microbiol.">
        <title>Rouxiella badensis sp. nov. and Rouxiella silvae sp. nov. isolated from peat bog soil in Germany and emendation of the genus description.</title>
        <authorList>
            <person name="Le Fleche-Mateos A."/>
            <person name="Kugler J.H."/>
            <person name="Hansen S.H."/>
            <person name="Syldatk C."/>
            <person name="Hausmann R."/>
            <person name="Lomprez F."/>
            <person name="Vandenbogaert M."/>
            <person name="Manuguerra J.C."/>
            <person name="Grimont P.A."/>
        </authorList>
    </citation>
    <scope>NUCLEOTIDE SEQUENCE [LARGE SCALE GENOMIC DNA]</scope>
    <source>
        <strain evidence="15 16">213</strain>
    </source>
</reference>
<dbReference type="PRINTS" id="PR00605">
    <property type="entry name" value="CYTCHROMECIC"/>
</dbReference>
<keyword evidence="9 11" id="KW-0408">Iron</keyword>
<keyword evidence="8" id="KW-0249">Electron transport</keyword>
<accession>A0ABX3U5P3</accession>
<protein>
    <submittedName>
        <fullName evidence="15">Alcohol dehydrogenase</fullName>
    </submittedName>
</protein>
<dbReference type="InterPro" id="IPR051459">
    <property type="entry name" value="Cytochrome_c-type_DH"/>
</dbReference>
<dbReference type="SUPFAM" id="SSF46626">
    <property type="entry name" value="Cytochrome c"/>
    <property type="match status" value="3"/>
</dbReference>
<dbReference type="Gene3D" id="1.10.760.10">
    <property type="entry name" value="Cytochrome c-like domain"/>
    <property type="match status" value="3"/>
</dbReference>
<sequence>MKKITAPLFFALASSVLSYAAFADTGNNSALIKQGEYVARTGDCMACHTVGNAKPYSGGLGIKSPFGIIYSTNISPDPKFGIGNYTEQQFADAVRKGVRKDGSYLYPAMPYPSYAKMTDQDIHALYVYFMHGVQPAAEQPKQTDLSFPFNQRWGIMFWDKLFTRDGAFTPTANRSDEINRGAYLVQAAGHCGSCHTPRAISMQEKAYDDGSDQFLAGTELNGWNVPSLRAGGDGSKGIDGWSVQEIVDYLQTGRNQHAAVGGEMTAVIQHSTSHMTDADVKAIAEYLKTLPQKYSANESKSFSEDARTKTENQLTQATDLTAGQRVYLDNCAACHFVTGKGASGVFPPLAGNALASAENPTGLVSIILNGSRLPTTPKAPTQLAMPDFGWRLTDAQVADLATFIRSGWGNSQAAVSASEVKKIRAQLRAPDVTSKPMDLDGVKHYSAQKPQ</sequence>
<feature type="domain" description="Cytochrome c" evidence="14">
    <location>
        <begin position="318"/>
        <end position="408"/>
    </location>
</feature>
<dbReference type="PANTHER" id="PTHR35008:SF8">
    <property type="entry name" value="ALCOHOL DEHYDROGENASE CYTOCHROME C SUBUNIT"/>
    <property type="match status" value="1"/>
</dbReference>
<evidence type="ECO:0000256" key="10">
    <source>
        <dbReference type="ARBA" id="ARBA00023136"/>
    </source>
</evidence>
<organism evidence="15 16">
    <name type="scientific">Rouxiella silvae</name>
    <dbReference type="NCBI Taxonomy" id="1646373"/>
    <lineage>
        <taxon>Bacteria</taxon>
        <taxon>Pseudomonadati</taxon>
        <taxon>Pseudomonadota</taxon>
        <taxon>Gammaproteobacteria</taxon>
        <taxon>Enterobacterales</taxon>
        <taxon>Yersiniaceae</taxon>
        <taxon>Rouxiella</taxon>
    </lineage>
</organism>
<feature type="domain" description="Cytochrome c" evidence="14">
    <location>
        <begin position="176"/>
        <end position="291"/>
    </location>
</feature>
<evidence type="ECO:0000256" key="5">
    <source>
        <dbReference type="ARBA" id="ARBA00022723"/>
    </source>
</evidence>
<evidence type="ECO:0000256" key="6">
    <source>
        <dbReference type="ARBA" id="ARBA00022729"/>
    </source>
</evidence>
<keyword evidence="10" id="KW-0472">Membrane</keyword>
<comment type="caution">
    <text evidence="15">The sequence shown here is derived from an EMBL/GenBank/DDBJ whole genome shotgun (WGS) entry which is preliminary data.</text>
</comment>
<evidence type="ECO:0000256" key="8">
    <source>
        <dbReference type="ARBA" id="ARBA00022982"/>
    </source>
</evidence>
<evidence type="ECO:0000256" key="12">
    <source>
        <dbReference type="SAM" id="MobiDB-lite"/>
    </source>
</evidence>
<keyword evidence="7" id="KW-0677">Repeat</keyword>
<dbReference type="InterPro" id="IPR014353">
    <property type="entry name" value="Membr-bd_ADH_cyt_c"/>
</dbReference>
<name>A0ABX3U5P3_9GAMM</name>
<feature type="chain" id="PRO_5045225488" evidence="13">
    <location>
        <begin position="24"/>
        <end position="451"/>
    </location>
</feature>
<feature type="signal peptide" evidence="13">
    <location>
        <begin position="1"/>
        <end position="23"/>
    </location>
</feature>
<keyword evidence="6 13" id="KW-0732">Signal</keyword>
<evidence type="ECO:0000256" key="9">
    <source>
        <dbReference type="ARBA" id="ARBA00023004"/>
    </source>
</evidence>
<evidence type="ECO:0000256" key="7">
    <source>
        <dbReference type="ARBA" id="ARBA00022737"/>
    </source>
</evidence>
<proteinExistence type="predicted"/>
<dbReference type="PROSITE" id="PS51007">
    <property type="entry name" value="CYTC"/>
    <property type="match status" value="3"/>
</dbReference>
<dbReference type="PANTHER" id="PTHR35008">
    <property type="entry name" value="BLL4482 PROTEIN-RELATED"/>
    <property type="match status" value="1"/>
</dbReference>
<evidence type="ECO:0000313" key="16">
    <source>
        <dbReference type="Proteomes" id="UP000192722"/>
    </source>
</evidence>
<dbReference type="Pfam" id="PF00034">
    <property type="entry name" value="Cytochrom_C"/>
    <property type="match status" value="2"/>
</dbReference>
<feature type="domain" description="Cytochrome c" evidence="14">
    <location>
        <begin position="30"/>
        <end position="133"/>
    </location>
</feature>
<feature type="region of interest" description="Disordered" evidence="12">
    <location>
        <begin position="432"/>
        <end position="451"/>
    </location>
</feature>
<dbReference type="Proteomes" id="UP000192722">
    <property type="component" value="Unassembled WGS sequence"/>
</dbReference>
<evidence type="ECO:0000313" key="15">
    <source>
        <dbReference type="EMBL" id="ORJ22854.1"/>
    </source>
</evidence>
<dbReference type="EMBL" id="MRWD01000003">
    <property type="protein sequence ID" value="ORJ22854.1"/>
    <property type="molecule type" value="Genomic_DNA"/>
</dbReference>
<evidence type="ECO:0000259" key="14">
    <source>
        <dbReference type="PROSITE" id="PS51007"/>
    </source>
</evidence>
<keyword evidence="4 11" id="KW-0349">Heme</keyword>
<gene>
    <name evidence="15" type="ORF">BS639_01905</name>
</gene>
<keyword evidence="3" id="KW-1003">Cell membrane</keyword>
<evidence type="ECO:0000256" key="3">
    <source>
        <dbReference type="ARBA" id="ARBA00022475"/>
    </source>
</evidence>
<comment type="subcellular location">
    <subcellularLocation>
        <location evidence="1">Cell membrane</location>
    </subcellularLocation>
</comment>
<dbReference type="RefSeq" id="WP_084982113.1">
    <property type="nucleotide sequence ID" value="NZ_CBCSCF010000001.1"/>
</dbReference>
<dbReference type="InterPro" id="IPR008168">
    <property type="entry name" value="Cyt_C_IC"/>
</dbReference>
<dbReference type="InterPro" id="IPR009056">
    <property type="entry name" value="Cyt_c-like_dom"/>
</dbReference>
<keyword evidence="16" id="KW-1185">Reference proteome</keyword>
<evidence type="ECO:0000256" key="13">
    <source>
        <dbReference type="SAM" id="SignalP"/>
    </source>
</evidence>
<evidence type="ECO:0000256" key="1">
    <source>
        <dbReference type="ARBA" id="ARBA00004236"/>
    </source>
</evidence>
<keyword evidence="2" id="KW-0813">Transport</keyword>
<evidence type="ECO:0000256" key="11">
    <source>
        <dbReference type="PROSITE-ProRule" id="PRU00433"/>
    </source>
</evidence>
<evidence type="ECO:0000256" key="4">
    <source>
        <dbReference type="ARBA" id="ARBA00022617"/>
    </source>
</evidence>
<dbReference type="PIRSF" id="PIRSF000018">
    <property type="entry name" value="Mb_ADH_cyt_c"/>
    <property type="match status" value="1"/>
</dbReference>